<protein>
    <submittedName>
        <fullName evidence="1">Uncharacterized protein</fullName>
    </submittedName>
</protein>
<sequence length="70" mass="8256">PPVCHHQHSLLWTNCLLRLPWSHHHSSLVWCPCPLQFEYSHLHSTEKEEKSSTGHICHTTHGITLRRHHL</sequence>
<evidence type="ECO:0000313" key="1">
    <source>
        <dbReference type="EMBL" id="KAK6319777.1"/>
    </source>
</evidence>
<dbReference type="Proteomes" id="UP001356427">
    <property type="component" value="Unassembled WGS sequence"/>
</dbReference>
<comment type="caution">
    <text evidence="1">The sequence shown here is derived from an EMBL/GenBank/DDBJ whole genome shotgun (WGS) entry which is preliminary data.</text>
</comment>
<dbReference type="AlphaFoldDB" id="A0AAN8RAJ4"/>
<accession>A0AAN8RAJ4</accession>
<gene>
    <name evidence="1" type="ORF">J4Q44_G00088840</name>
</gene>
<name>A0AAN8RAJ4_9TELE</name>
<proteinExistence type="predicted"/>
<reference evidence="1 2" key="1">
    <citation type="submission" date="2021-04" db="EMBL/GenBank/DDBJ databases">
        <authorList>
            <person name="De Guttry C."/>
            <person name="Zahm M."/>
            <person name="Klopp C."/>
            <person name="Cabau C."/>
            <person name="Louis A."/>
            <person name="Berthelot C."/>
            <person name="Parey E."/>
            <person name="Roest Crollius H."/>
            <person name="Montfort J."/>
            <person name="Robinson-Rechavi M."/>
            <person name="Bucao C."/>
            <person name="Bouchez O."/>
            <person name="Gislard M."/>
            <person name="Lluch J."/>
            <person name="Milhes M."/>
            <person name="Lampietro C."/>
            <person name="Lopez Roques C."/>
            <person name="Donnadieu C."/>
            <person name="Braasch I."/>
            <person name="Desvignes T."/>
            <person name="Postlethwait J."/>
            <person name="Bobe J."/>
            <person name="Wedekind C."/>
            <person name="Guiguen Y."/>
        </authorList>
    </citation>
    <scope>NUCLEOTIDE SEQUENCE [LARGE SCALE GENOMIC DNA]</scope>
    <source>
        <strain evidence="1">Cs_M1</strain>
        <tissue evidence="1">Blood</tissue>
    </source>
</reference>
<evidence type="ECO:0000313" key="2">
    <source>
        <dbReference type="Proteomes" id="UP001356427"/>
    </source>
</evidence>
<feature type="non-terminal residue" evidence="1">
    <location>
        <position position="70"/>
    </location>
</feature>
<dbReference type="EMBL" id="JAGTTL010000007">
    <property type="protein sequence ID" value="KAK6319777.1"/>
    <property type="molecule type" value="Genomic_DNA"/>
</dbReference>
<keyword evidence="2" id="KW-1185">Reference proteome</keyword>
<feature type="non-terminal residue" evidence="1">
    <location>
        <position position="1"/>
    </location>
</feature>
<organism evidence="1 2">
    <name type="scientific">Coregonus suidteri</name>
    <dbReference type="NCBI Taxonomy" id="861788"/>
    <lineage>
        <taxon>Eukaryota</taxon>
        <taxon>Metazoa</taxon>
        <taxon>Chordata</taxon>
        <taxon>Craniata</taxon>
        <taxon>Vertebrata</taxon>
        <taxon>Euteleostomi</taxon>
        <taxon>Actinopterygii</taxon>
        <taxon>Neopterygii</taxon>
        <taxon>Teleostei</taxon>
        <taxon>Protacanthopterygii</taxon>
        <taxon>Salmoniformes</taxon>
        <taxon>Salmonidae</taxon>
        <taxon>Coregoninae</taxon>
        <taxon>Coregonus</taxon>
    </lineage>
</organism>